<accession>A0A668U6F6</accession>
<dbReference type="SUPFAM" id="SSF47986">
    <property type="entry name" value="DEATH domain"/>
    <property type="match status" value="1"/>
</dbReference>
<dbReference type="InterPro" id="IPR002398">
    <property type="entry name" value="Pept_C14"/>
</dbReference>
<dbReference type="InterPro" id="IPR001315">
    <property type="entry name" value="CARD"/>
</dbReference>
<dbReference type="PANTHER" id="PTHR47901:SF3">
    <property type="entry name" value="CASPASE-1"/>
    <property type="match status" value="1"/>
</dbReference>
<evidence type="ECO:0000259" key="2">
    <source>
        <dbReference type="PROSITE" id="PS50209"/>
    </source>
</evidence>
<dbReference type="Ensembl" id="ENSOABT00000035432.2">
    <property type="protein sequence ID" value="ENSOABP00000034473.2"/>
    <property type="gene ID" value="ENSOABG00000023163.2"/>
</dbReference>
<dbReference type="GO" id="GO:0004197">
    <property type="term" value="F:cysteine-type endopeptidase activity"/>
    <property type="evidence" value="ECO:0007669"/>
    <property type="project" value="InterPro"/>
</dbReference>
<reference evidence="3" key="1">
    <citation type="submission" date="2025-08" db="UniProtKB">
        <authorList>
            <consortium name="Ensembl"/>
        </authorList>
    </citation>
    <scope>IDENTIFICATION</scope>
</reference>
<feature type="compositionally biased region" description="Basic residues" evidence="1">
    <location>
        <begin position="28"/>
        <end position="41"/>
    </location>
</feature>
<evidence type="ECO:0000256" key="1">
    <source>
        <dbReference type="SAM" id="MobiDB-lite"/>
    </source>
</evidence>
<protein>
    <recommendedName>
        <fullName evidence="2">CARD domain-containing protein</fullName>
    </recommendedName>
</protein>
<evidence type="ECO:0000313" key="3">
    <source>
        <dbReference type="Ensembl" id="ENSOABP00000034473.2"/>
    </source>
</evidence>
<feature type="domain" description="CARD" evidence="2">
    <location>
        <begin position="83"/>
        <end position="176"/>
    </location>
</feature>
<dbReference type="Proteomes" id="UP000472276">
    <property type="component" value="Unassembled WGS sequence"/>
</dbReference>
<dbReference type="InterPro" id="IPR011029">
    <property type="entry name" value="DEATH-like_dom_sf"/>
</dbReference>
<reference evidence="3" key="2">
    <citation type="submission" date="2025-09" db="UniProtKB">
        <authorList>
            <consortium name="Ensembl"/>
        </authorList>
    </citation>
    <scope>IDENTIFICATION</scope>
</reference>
<sequence>MDQCEDREEGVPPSKSTLCGEHESQTKAQRKKRGRRKKHKPKSEPETRPSPSSVSLKSDPSKDLTINFKVQQSSAAERKTMKDPSSAEEELSKVRSAFIWRVSTELLKQLLEALVSDGVLNELEKEWILEKNPVRADKARCFIDTVKKKGDKACRIMIRHLQTVDLSLFSQLRLYSDPSAQQVGHAWNTSPRRHLRSIPVRCPNHLNLLLSLWWSSGSTLSPFLLAELLTLYLKERPATLPRKPIFAACIRNFILSAFR</sequence>
<dbReference type="Pfam" id="PF00619">
    <property type="entry name" value="CARD"/>
    <property type="match status" value="1"/>
</dbReference>
<dbReference type="GO" id="GO:0042981">
    <property type="term" value="P:regulation of apoptotic process"/>
    <property type="evidence" value="ECO:0007669"/>
    <property type="project" value="InterPro"/>
</dbReference>
<proteinExistence type="predicted"/>
<evidence type="ECO:0000313" key="4">
    <source>
        <dbReference type="Proteomes" id="UP000472276"/>
    </source>
</evidence>
<feature type="region of interest" description="Disordered" evidence="1">
    <location>
        <begin position="1"/>
        <end position="63"/>
    </location>
</feature>
<keyword evidence="4" id="KW-1185">Reference proteome</keyword>
<dbReference type="AlphaFoldDB" id="A0A668U6F6"/>
<dbReference type="GO" id="GO:0050727">
    <property type="term" value="P:regulation of inflammatory response"/>
    <property type="evidence" value="ECO:0007669"/>
    <property type="project" value="TreeGrafter"/>
</dbReference>
<dbReference type="SMART" id="SM00114">
    <property type="entry name" value="CARD"/>
    <property type="match status" value="1"/>
</dbReference>
<name>A0A668U6F6_OREAU</name>
<dbReference type="GO" id="GO:0006508">
    <property type="term" value="P:proteolysis"/>
    <property type="evidence" value="ECO:0007669"/>
    <property type="project" value="InterPro"/>
</dbReference>
<dbReference type="Gene3D" id="1.10.533.10">
    <property type="entry name" value="Death Domain, Fas"/>
    <property type="match status" value="1"/>
</dbReference>
<dbReference type="GO" id="GO:0097169">
    <property type="term" value="C:AIM2 inflammasome complex"/>
    <property type="evidence" value="ECO:0007669"/>
    <property type="project" value="TreeGrafter"/>
</dbReference>
<dbReference type="GO" id="GO:0072559">
    <property type="term" value="C:NLRP3 inflammasome complex"/>
    <property type="evidence" value="ECO:0007669"/>
    <property type="project" value="TreeGrafter"/>
</dbReference>
<dbReference type="PANTHER" id="PTHR47901">
    <property type="entry name" value="CASPASE RECRUITMENT DOMAIN-CONTAINING PROTEIN 18"/>
    <property type="match status" value="1"/>
</dbReference>
<organism evidence="3 4">
    <name type="scientific">Oreochromis aureus</name>
    <name type="common">Israeli tilapia</name>
    <name type="synonym">Chromis aureus</name>
    <dbReference type="NCBI Taxonomy" id="47969"/>
    <lineage>
        <taxon>Eukaryota</taxon>
        <taxon>Metazoa</taxon>
        <taxon>Chordata</taxon>
        <taxon>Craniata</taxon>
        <taxon>Vertebrata</taxon>
        <taxon>Euteleostomi</taxon>
        <taxon>Actinopterygii</taxon>
        <taxon>Neopterygii</taxon>
        <taxon>Teleostei</taxon>
        <taxon>Neoteleostei</taxon>
        <taxon>Acanthomorphata</taxon>
        <taxon>Ovalentaria</taxon>
        <taxon>Cichlomorphae</taxon>
        <taxon>Cichliformes</taxon>
        <taxon>Cichlidae</taxon>
        <taxon>African cichlids</taxon>
        <taxon>Pseudocrenilabrinae</taxon>
        <taxon>Oreochromini</taxon>
        <taxon>Oreochromis</taxon>
    </lineage>
</organism>
<dbReference type="PROSITE" id="PS50209">
    <property type="entry name" value="CARD"/>
    <property type="match status" value="1"/>
</dbReference>
<dbReference type="GO" id="GO:0072557">
    <property type="term" value="C:IPAF inflammasome complex"/>
    <property type="evidence" value="ECO:0007669"/>
    <property type="project" value="TreeGrafter"/>
</dbReference>
<dbReference type="OMA" id="NACRIMI"/>